<accession>A0AAE9W8F6</accession>
<evidence type="ECO:0000256" key="5">
    <source>
        <dbReference type="ARBA" id="ARBA00022553"/>
    </source>
</evidence>
<keyword evidence="5" id="KW-0597">Phosphoprotein</keyword>
<dbReference type="PANTHER" id="PTHR45955">
    <property type="entry name" value="PHOSPHOACETYLGLUCOSAMINE MUTASE"/>
    <property type="match status" value="1"/>
</dbReference>
<dbReference type="GO" id="GO:0004610">
    <property type="term" value="F:phosphoacetylglucosamine mutase activity"/>
    <property type="evidence" value="ECO:0007669"/>
    <property type="project" value="UniProtKB-UniRule"/>
</dbReference>
<dbReference type="Pfam" id="PF00408">
    <property type="entry name" value="PGM_PMM_IV"/>
    <property type="match status" value="1"/>
</dbReference>
<evidence type="ECO:0000256" key="9">
    <source>
        <dbReference type="ARBA" id="ARBA00031926"/>
    </source>
</evidence>
<evidence type="ECO:0000256" key="2">
    <source>
        <dbReference type="ARBA" id="ARBA00004865"/>
    </source>
</evidence>
<dbReference type="AlphaFoldDB" id="A0AAE9W8F6"/>
<reference evidence="19 20" key="1">
    <citation type="journal article" date="2023" name="G3 (Bethesda)">
        <title>A high-quality reference genome for the fission yeast Schizosaccharomyces osmophilus.</title>
        <authorList>
            <person name="Jia G.S."/>
            <person name="Zhang W.C."/>
            <person name="Liang Y."/>
            <person name="Liu X.H."/>
            <person name="Rhind N."/>
            <person name="Pidoux A."/>
            <person name="Brysch-Herzberg M."/>
            <person name="Du L.L."/>
        </authorList>
    </citation>
    <scope>NUCLEOTIDE SEQUENCE [LARGE SCALE GENOMIC DNA]</scope>
    <source>
        <strain evidence="19 20">CBS 15793</strain>
    </source>
</reference>
<keyword evidence="6 11" id="KW-0479">Metal-binding</keyword>
<evidence type="ECO:0000256" key="13">
    <source>
        <dbReference type="PIRSR" id="PIRSR016408-2"/>
    </source>
</evidence>
<dbReference type="SUPFAM" id="SSF55957">
    <property type="entry name" value="Phosphoglucomutase, C-terminal domain"/>
    <property type="match status" value="1"/>
</dbReference>
<proteinExistence type="inferred from homology"/>
<evidence type="ECO:0000256" key="8">
    <source>
        <dbReference type="ARBA" id="ARBA00023235"/>
    </source>
</evidence>
<keyword evidence="7 11" id="KW-0460">Magnesium</keyword>
<dbReference type="InterPro" id="IPR049023">
    <property type="entry name" value="AMG1_II"/>
</dbReference>
<evidence type="ECO:0000313" key="19">
    <source>
        <dbReference type="EMBL" id="WBW70767.1"/>
    </source>
</evidence>
<comment type="function">
    <text evidence="11">Catalyzes the conversion of GlcNAc-6-P into GlcNAc-1-P during the synthesis of uridine diphosphate/UDP-GlcNAc, which is a biosynthetic precursor of chitin and also supplies the amino sugars for N-linked oligosaccharides of glycoproteins.</text>
</comment>
<evidence type="ECO:0000256" key="7">
    <source>
        <dbReference type="ARBA" id="ARBA00022842"/>
    </source>
</evidence>
<feature type="domain" description="Alpha-D-phosphohexomutase C-terminal" evidence="15">
    <location>
        <begin position="463"/>
        <end position="537"/>
    </location>
</feature>
<feature type="binding site" description="via phosphate group" evidence="14">
    <location>
        <position position="75"/>
    </location>
    <ligand>
        <name>Mg(2+)</name>
        <dbReference type="ChEBI" id="CHEBI:18420"/>
    </ligand>
</feature>
<evidence type="ECO:0000256" key="6">
    <source>
        <dbReference type="ARBA" id="ARBA00022723"/>
    </source>
</evidence>
<dbReference type="GeneID" id="80875128"/>
<dbReference type="RefSeq" id="XP_056035010.1">
    <property type="nucleotide sequence ID" value="XM_056180439.1"/>
</dbReference>
<evidence type="ECO:0000256" key="4">
    <source>
        <dbReference type="ARBA" id="ARBA00012731"/>
    </source>
</evidence>
<feature type="binding site" evidence="14">
    <location>
        <position position="292"/>
    </location>
    <ligand>
        <name>Mg(2+)</name>
        <dbReference type="ChEBI" id="CHEBI:18420"/>
    </ligand>
</feature>
<dbReference type="InterPro" id="IPR016055">
    <property type="entry name" value="A-D-PHexomutase_a/b/a-I/II/III"/>
</dbReference>
<gene>
    <name evidence="19" type="ORF">SOMG_01646</name>
</gene>
<evidence type="ECO:0000259" key="16">
    <source>
        <dbReference type="Pfam" id="PF02878"/>
    </source>
</evidence>
<dbReference type="InterPro" id="IPR036900">
    <property type="entry name" value="A-D-PHexomutase_C_sf"/>
</dbReference>
<evidence type="ECO:0000256" key="3">
    <source>
        <dbReference type="ARBA" id="ARBA00010231"/>
    </source>
</evidence>
<dbReference type="EMBL" id="CP115611">
    <property type="protein sequence ID" value="WBW70767.1"/>
    <property type="molecule type" value="Genomic_DNA"/>
</dbReference>
<feature type="active site" description="Phosphoserine intermediate" evidence="12">
    <location>
        <position position="75"/>
    </location>
</feature>
<feature type="binding site" evidence="14">
    <location>
        <position position="294"/>
    </location>
    <ligand>
        <name>Mg(2+)</name>
        <dbReference type="ChEBI" id="CHEBI:18420"/>
    </ligand>
</feature>
<evidence type="ECO:0000256" key="12">
    <source>
        <dbReference type="PIRSR" id="PIRSR016408-1"/>
    </source>
</evidence>
<keyword evidence="8 11" id="KW-0413">Isomerase</keyword>
<feature type="binding site" evidence="13">
    <location>
        <position position="517"/>
    </location>
    <ligand>
        <name>substrate</name>
    </ligand>
</feature>
<evidence type="ECO:0000259" key="17">
    <source>
        <dbReference type="Pfam" id="PF21404"/>
    </source>
</evidence>
<comment type="catalytic activity">
    <reaction evidence="1 11">
        <text>N-acetyl-alpha-D-glucosamine 1-phosphate = N-acetyl-D-glucosamine 6-phosphate</text>
        <dbReference type="Rhea" id="RHEA:23804"/>
        <dbReference type="ChEBI" id="CHEBI:57513"/>
        <dbReference type="ChEBI" id="CHEBI:57776"/>
        <dbReference type="EC" id="5.4.2.3"/>
    </reaction>
</comment>
<evidence type="ECO:0000259" key="18">
    <source>
        <dbReference type="Pfam" id="PF21405"/>
    </source>
</evidence>
<feature type="domain" description="Alpha-D-phosphohexomutase alpha/beta/alpha" evidence="16">
    <location>
        <begin position="96"/>
        <end position="180"/>
    </location>
</feature>
<dbReference type="EC" id="5.4.2.3" evidence="4 11"/>
<keyword evidence="20" id="KW-1185">Reference proteome</keyword>
<dbReference type="Pfam" id="PF21404">
    <property type="entry name" value="AMG1_III"/>
    <property type="match status" value="1"/>
</dbReference>
<evidence type="ECO:0000256" key="10">
    <source>
        <dbReference type="ARBA" id="ARBA00032065"/>
    </source>
</evidence>
<dbReference type="GO" id="GO:0006048">
    <property type="term" value="P:UDP-N-acetylglucosamine biosynthetic process"/>
    <property type="evidence" value="ECO:0007669"/>
    <property type="project" value="UniProtKB-UniRule"/>
</dbReference>
<dbReference type="GO" id="GO:0046872">
    <property type="term" value="F:metal ion binding"/>
    <property type="evidence" value="ECO:0007669"/>
    <property type="project" value="UniProtKB-KW"/>
</dbReference>
<evidence type="ECO:0000256" key="14">
    <source>
        <dbReference type="PIRSR" id="PIRSR016408-3"/>
    </source>
</evidence>
<dbReference type="Gene3D" id="3.30.310.50">
    <property type="entry name" value="Alpha-D-phosphohexomutase, C-terminal domain"/>
    <property type="match status" value="1"/>
</dbReference>
<dbReference type="CDD" id="cd03086">
    <property type="entry name" value="PGM3"/>
    <property type="match status" value="1"/>
</dbReference>
<evidence type="ECO:0000313" key="20">
    <source>
        <dbReference type="Proteomes" id="UP001212411"/>
    </source>
</evidence>
<protein>
    <recommendedName>
        <fullName evidence="4 11">Phosphoacetylglucosamine mutase</fullName>
        <shortName evidence="11">PAGM</shortName>
        <ecNumber evidence="4 11">5.4.2.3</ecNumber>
    </recommendedName>
    <alternativeName>
        <fullName evidence="10 11">Acetylglucosamine phosphomutase</fullName>
    </alternativeName>
    <alternativeName>
        <fullName evidence="9 11">N-acetylglucosamine-phosphate mutase</fullName>
    </alternativeName>
</protein>
<feature type="domain" description="Phosphoacetylglucosamine mutase AMG1" evidence="17">
    <location>
        <begin position="310"/>
        <end position="447"/>
    </location>
</feature>
<dbReference type="InterPro" id="IPR005843">
    <property type="entry name" value="A-D-PHexomutase_C"/>
</dbReference>
<dbReference type="Pfam" id="PF21405">
    <property type="entry name" value="AMG1_II"/>
    <property type="match status" value="1"/>
</dbReference>
<evidence type="ECO:0000256" key="11">
    <source>
        <dbReference type="PIRNR" id="PIRNR016408"/>
    </source>
</evidence>
<dbReference type="Pfam" id="PF02878">
    <property type="entry name" value="PGM_PMM_I"/>
    <property type="match status" value="1"/>
</dbReference>
<feature type="binding site" evidence="13">
    <location>
        <begin position="508"/>
        <end position="512"/>
    </location>
    <ligand>
        <name>substrate</name>
    </ligand>
</feature>
<evidence type="ECO:0000259" key="15">
    <source>
        <dbReference type="Pfam" id="PF00408"/>
    </source>
</evidence>
<dbReference type="InterPro" id="IPR049022">
    <property type="entry name" value="AMG1_III"/>
</dbReference>
<sequence length="540" mass="59568">MSDSEDEVLHEIVAELVRESDKFPKTCPTQIHYNIGGYRASMEFLSSAAFRIGIIAAILSAKLHSQPVGVMITASHIAPAENVLKVVNVLSSYDTQKWEGYLDQVVNADSADELTVCLSSVFKKSQIPAEKNAQVFVAYDTRTSSKHLVEPVMAAAKVLQARCVDYHTLSTPQLHYIVKSTPLYNTADSIGAPTEEGYFHRLSEAFHSLMASRQVRPSIVVDAANGVGAVTLKKLMKEVNQNFLQVDIVNDHINCTQELNTTCGIDYVLNQQRPPPNISVQKDVKYVSFDADADRLLYYFSGSRSFHILDGDKIASLFALYLLDLIRAAGLQLQLGLVQTAYANGASTSYIQKTLKIPVTCVSPGLKNLQWAAQAYDIGIYFEANGHGSILFSPSALSVINTHEVLSPAQFNAIKALKSVIQLVNPACGDALANMLLVEVILAYKNFFLREWNHIFAETPSRLIKCEVPDRSIYTTADAERKLITPEGLQQKIDALVAKYTNGRAFVRPSDTENAIRVYAEASTRSESEDLALRIVELLQ</sequence>
<dbReference type="SUPFAM" id="SSF53738">
    <property type="entry name" value="Phosphoglucomutase, first 3 domains"/>
    <property type="match status" value="2"/>
</dbReference>
<dbReference type="InterPro" id="IPR005844">
    <property type="entry name" value="A-D-PHexomutase_a/b/a-I"/>
</dbReference>
<dbReference type="Gene3D" id="3.40.120.10">
    <property type="entry name" value="Alpha-D-Glucose-1,6-Bisphosphate, subunit A, domain 3"/>
    <property type="match status" value="2"/>
</dbReference>
<dbReference type="KEGG" id="som:SOMG_01646"/>
<dbReference type="FunFam" id="3.30.310.50:FF:000003">
    <property type="entry name" value="Phosphoacetylglucosamine mutase"/>
    <property type="match status" value="1"/>
</dbReference>
<feature type="domain" description="Phosphoacetylglucosamine mutase AMG1" evidence="18">
    <location>
        <begin position="193"/>
        <end position="296"/>
    </location>
</feature>
<feature type="binding site" evidence="14">
    <location>
        <position position="290"/>
    </location>
    <ligand>
        <name>Mg(2+)</name>
        <dbReference type="ChEBI" id="CHEBI:18420"/>
    </ligand>
</feature>
<name>A0AAE9W8F6_9SCHI</name>
<dbReference type="InterPro" id="IPR016657">
    <property type="entry name" value="PAGM"/>
</dbReference>
<feature type="binding site" evidence="13">
    <location>
        <begin position="383"/>
        <end position="385"/>
    </location>
    <ligand>
        <name>substrate</name>
    </ligand>
</feature>
<comment type="similarity">
    <text evidence="3 11">Belongs to the phosphohexose mutase family.</text>
</comment>
<evidence type="ECO:0000256" key="1">
    <source>
        <dbReference type="ARBA" id="ARBA00000558"/>
    </source>
</evidence>
<comment type="cofactor">
    <cofactor evidence="11 14">
        <name>Mg(2+)</name>
        <dbReference type="ChEBI" id="CHEBI:18420"/>
    </cofactor>
    <text evidence="11 14">Binds 1 Mg(2+) ion per subunit.</text>
</comment>
<organism evidence="19 20">
    <name type="scientific">Schizosaccharomyces osmophilus</name>
    <dbReference type="NCBI Taxonomy" id="2545709"/>
    <lineage>
        <taxon>Eukaryota</taxon>
        <taxon>Fungi</taxon>
        <taxon>Dikarya</taxon>
        <taxon>Ascomycota</taxon>
        <taxon>Taphrinomycotina</taxon>
        <taxon>Schizosaccharomycetes</taxon>
        <taxon>Schizosaccharomycetales</taxon>
        <taxon>Schizosaccharomycetaceae</taxon>
        <taxon>Schizosaccharomyces</taxon>
    </lineage>
</organism>
<dbReference type="GO" id="GO:0005975">
    <property type="term" value="P:carbohydrate metabolic process"/>
    <property type="evidence" value="ECO:0007669"/>
    <property type="project" value="InterPro"/>
</dbReference>
<comment type="pathway">
    <text evidence="2 11">Nucleotide-sugar biosynthesis; UDP-N-acetyl-alpha-D-glucosamine biosynthesis; N-acetyl-alpha-D-glucosamine 1-phosphate from alpha-D-glucosamine 6-phosphate (route I): step 2/2.</text>
</comment>
<dbReference type="Proteomes" id="UP001212411">
    <property type="component" value="Chromosome 1"/>
</dbReference>
<dbReference type="PIRSF" id="PIRSF016408">
    <property type="entry name" value="PAGM"/>
    <property type="match status" value="1"/>
</dbReference>
<dbReference type="PANTHER" id="PTHR45955:SF3">
    <property type="entry name" value="PHOSPHOACETYLGLUCOSAMINE MUTASE 2"/>
    <property type="match status" value="1"/>
</dbReference>